<feature type="compositionally biased region" description="Low complexity" evidence="1">
    <location>
        <begin position="200"/>
        <end position="234"/>
    </location>
</feature>
<keyword evidence="2" id="KW-0732">Signal</keyword>
<dbReference type="RefSeq" id="XP_008081696.1">
    <property type="nucleotide sequence ID" value="XM_008083505.1"/>
</dbReference>
<evidence type="ECO:0000313" key="3">
    <source>
        <dbReference type="EMBL" id="EPE31421.1"/>
    </source>
</evidence>
<keyword evidence="4" id="KW-1185">Reference proteome</keyword>
<dbReference type="OrthoDB" id="3439121at2759"/>
<evidence type="ECO:0000256" key="2">
    <source>
        <dbReference type="SAM" id="SignalP"/>
    </source>
</evidence>
<dbReference type="KEGG" id="glz:GLAREA_12724"/>
<dbReference type="PRINTS" id="PR01217">
    <property type="entry name" value="PRICHEXTENSN"/>
</dbReference>
<feature type="chain" id="PRO_5004508393" evidence="2">
    <location>
        <begin position="21"/>
        <end position="334"/>
    </location>
</feature>
<accession>S3DHC1</accession>
<organism evidence="3 4">
    <name type="scientific">Glarea lozoyensis (strain ATCC 20868 / MF5171)</name>
    <dbReference type="NCBI Taxonomy" id="1116229"/>
    <lineage>
        <taxon>Eukaryota</taxon>
        <taxon>Fungi</taxon>
        <taxon>Dikarya</taxon>
        <taxon>Ascomycota</taxon>
        <taxon>Pezizomycotina</taxon>
        <taxon>Leotiomycetes</taxon>
        <taxon>Helotiales</taxon>
        <taxon>Helotiaceae</taxon>
        <taxon>Glarea</taxon>
    </lineage>
</organism>
<name>S3DHC1_GLAL2</name>
<reference evidence="3 4" key="1">
    <citation type="journal article" date="2013" name="BMC Genomics">
        <title>Genomics-driven discovery of the pneumocandin biosynthetic gene cluster in the fungus Glarea lozoyensis.</title>
        <authorList>
            <person name="Chen L."/>
            <person name="Yue Q."/>
            <person name="Zhang X."/>
            <person name="Xiang M."/>
            <person name="Wang C."/>
            <person name="Li S."/>
            <person name="Che Y."/>
            <person name="Ortiz-Lopez F.J."/>
            <person name="Bills G.F."/>
            <person name="Liu X."/>
            <person name="An Z."/>
        </authorList>
    </citation>
    <scope>NUCLEOTIDE SEQUENCE [LARGE SCALE GENOMIC DNA]</scope>
    <source>
        <strain evidence="4">ATCC 20868 / MF5171</strain>
    </source>
</reference>
<dbReference type="AlphaFoldDB" id="S3DHC1"/>
<feature type="region of interest" description="Disordered" evidence="1">
    <location>
        <begin position="113"/>
        <end position="162"/>
    </location>
</feature>
<dbReference type="OMA" id="KDESCCE"/>
<protein>
    <submittedName>
        <fullName evidence="3">Uncharacterized protein</fullName>
    </submittedName>
</protein>
<dbReference type="EMBL" id="KE145362">
    <property type="protein sequence ID" value="EPE31421.1"/>
    <property type="molecule type" value="Genomic_DNA"/>
</dbReference>
<evidence type="ECO:0000256" key="1">
    <source>
        <dbReference type="SAM" id="MobiDB-lite"/>
    </source>
</evidence>
<feature type="compositionally biased region" description="Pro residues" evidence="1">
    <location>
        <begin position="125"/>
        <end position="159"/>
    </location>
</feature>
<proteinExistence type="predicted"/>
<feature type="compositionally biased region" description="Low complexity" evidence="1">
    <location>
        <begin position="113"/>
        <end position="124"/>
    </location>
</feature>
<feature type="region of interest" description="Disordered" evidence="1">
    <location>
        <begin position="176"/>
        <end position="262"/>
    </location>
</feature>
<dbReference type="HOGENOM" id="CLU_831706_0_0_1"/>
<feature type="compositionally biased region" description="Pro residues" evidence="1">
    <location>
        <begin position="235"/>
        <end position="257"/>
    </location>
</feature>
<sequence>MWKNMIFMLAFVFPVLYGLAASQGSAHRDIIPAEILFPRNVSPGGLIIRESRLQKRACLVGYFACGINCVPIVGGDCCLDGTFCTDNNRCVLFGGRLQCCTNLACTSYYRSQTSTKTSSTNTPTTKPPSSSPPPPNLPTTPPLPTPTPPTTPPVVPPPSTSVQTSIITATKPVTVVTTAPAPPPPPSPTPVQPPPPPPTTAATSPPKSPDPTTVTTQANPPSSTTVPPVVVPTTSGPPPTITTSQQPPPNAPPPPPSQVGGLGSSIEIVTLANINNPFFPTQTTDQPAVVTATNLPAVSTRPASSASRNISKDSSYRMLVALMMVVVCAEFWIL</sequence>
<feature type="signal peptide" evidence="2">
    <location>
        <begin position="1"/>
        <end position="20"/>
    </location>
</feature>
<dbReference type="GeneID" id="19471764"/>
<evidence type="ECO:0000313" key="4">
    <source>
        <dbReference type="Proteomes" id="UP000016922"/>
    </source>
</evidence>
<feature type="compositionally biased region" description="Pro residues" evidence="1">
    <location>
        <begin position="180"/>
        <end position="199"/>
    </location>
</feature>
<dbReference type="Proteomes" id="UP000016922">
    <property type="component" value="Unassembled WGS sequence"/>
</dbReference>
<gene>
    <name evidence="3" type="ORF">GLAREA_12724</name>
</gene>